<evidence type="ECO:0000313" key="4">
    <source>
        <dbReference type="Proteomes" id="UP000019772"/>
    </source>
</evidence>
<keyword evidence="4" id="KW-1185">Reference proteome</keyword>
<evidence type="ECO:0000313" key="3">
    <source>
        <dbReference type="EMBL" id="AHV97774.1"/>
    </source>
</evidence>
<reference evidence="3 4" key="1">
    <citation type="journal article" date="2014" name="PLoS Genet.">
        <title>Comparative Genomic Analysis of N2-Fixing and Non-N2-Fixing Paenibacillus spp.: Organization, Evolution and Expression of the Nitrogen Fixation Genes.</title>
        <authorList>
            <person name="Xie J.B."/>
            <person name="Du Z."/>
            <person name="Bai L."/>
            <person name="Tian C."/>
            <person name="Zhang Y."/>
            <person name="Xie J.Y."/>
            <person name="Wang T."/>
            <person name="Liu X."/>
            <person name="Chen X."/>
            <person name="Cheng Q."/>
            <person name="Chen S."/>
            <person name="Li J."/>
        </authorList>
    </citation>
    <scope>NUCLEOTIDE SEQUENCE [LARGE SCALE GENOMIC DNA]</scope>
    <source>
        <strain evidence="3 4">T27</strain>
    </source>
</reference>
<feature type="transmembrane region" description="Helical" evidence="2">
    <location>
        <begin position="41"/>
        <end position="59"/>
    </location>
</feature>
<evidence type="ECO:0000256" key="1">
    <source>
        <dbReference type="SAM" id="MobiDB-lite"/>
    </source>
</evidence>
<gene>
    <name evidence="3" type="ORF">PSAB_14315</name>
</gene>
<feature type="region of interest" description="Disordered" evidence="1">
    <location>
        <begin position="1"/>
        <end position="20"/>
    </location>
</feature>
<keyword evidence="2" id="KW-0812">Transmembrane</keyword>
<dbReference type="STRING" id="1268072.PSAB_14315"/>
<accession>X5A1R7</accession>
<feature type="compositionally biased region" description="Basic residues" evidence="1">
    <location>
        <begin position="1"/>
        <end position="17"/>
    </location>
</feature>
<keyword evidence="2" id="KW-1133">Transmembrane helix</keyword>
<proteinExistence type="predicted"/>
<protein>
    <submittedName>
        <fullName evidence="3">Uncharacterized protein</fullName>
    </submittedName>
</protein>
<dbReference type="EMBL" id="CP004078">
    <property type="protein sequence ID" value="AHV97774.1"/>
    <property type="molecule type" value="Genomic_DNA"/>
</dbReference>
<dbReference type="PATRIC" id="fig|1268072.3.peg.2960"/>
<keyword evidence="2" id="KW-0472">Membrane</keyword>
<sequence length="60" mass="7058">MHYIHFSKKAKKRKKKLPPASKAALGEVFFMQKPDVKEDRYFFLSYKVILIIINVTNLTS</sequence>
<dbReference type="AlphaFoldDB" id="X5A1R7"/>
<dbReference type="HOGENOM" id="CLU_2937344_0_0_9"/>
<dbReference type="Proteomes" id="UP000019772">
    <property type="component" value="Chromosome"/>
</dbReference>
<evidence type="ECO:0000256" key="2">
    <source>
        <dbReference type="SAM" id="Phobius"/>
    </source>
</evidence>
<dbReference type="KEGG" id="psab:PSAB_14315"/>
<organism evidence="3 4">
    <name type="scientific">Paenibacillus sabinae T27</name>
    <dbReference type="NCBI Taxonomy" id="1268072"/>
    <lineage>
        <taxon>Bacteria</taxon>
        <taxon>Bacillati</taxon>
        <taxon>Bacillota</taxon>
        <taxon>Bacilli</taxon>
        <taxon>Bacillales</taxon>
        <taxon>Paenibacillaceae</taxon>
        <taxon>Paenibacillus</taxon>
    </lineage>
</organism>
<name>X5A1R7_9BACL</name>